<evidence type="ECO:0000259" key="2">
    <source>
        <dbReference type="Pfam" id="PF11784"/>
    </source>
</evidence>
<protein>
    <submittedName>
        <fullName evidence="6">DUF3320 domain-containing protein</fullName>
    </submittedName>
</protein>
<dbReference type="EMBL" id="CP048113">
    <property type="protein sequence ID" value="QHS61679.1"/>
    <property type="molecule type" value="Genomic_DNA"/>
</dbReference>
<dbReference type="Gene3D" id="3.40.960.10">
    <property type="entry name" value="VSR Endonuclease"/>
    <property type="match status" value="1"/>
</dbReference>
<feature type="domain" description="DNA2/NAM7 helicase helicase" evidence="3">
    <location>
        <begin position="304"/>
        <end position="368"/>
    </location>
</feature>
<dbReference type="Pfam" id="PF11784">
    <property type="entry name" value="DUF3320"/>
    <property type="match status" value="1"/>
</dbReference>
<sequence>MKESILIKLEASRRELLDLGLRNPLLNYRLPVSRGVHIEQETVSSIYEVLVKQGKAMTFLPKADVKEKKAVAEQETIPEIVPVEPVVLPEVEEVVYDTRLQTAETATALQNRLLNTYYAARTSLEEQGVNILFLTLGMLKWYEKDNGKEARYAPLILIPVSLERSSARERFRLRYTGSDVEMNLSLQTKIKAEYGIILPDIPEGDDIAVNEYIQQVADTINGMQGWDVITDTAELGFFSFGKLMLYHDLDSDGWPADEQPADHPILQSLFGDGFSDGAPVVPEDAFIDTDTNAHELHQVVDADGSQLLAMLAVQEGRNLVIQGPPGTGKSQTITNLIANAIGEGKKVLFVAEKMAALEVVKRRLDSIQLGDACLELHSHKANKKELHQELRKTLELRKPAILQLQQEVTLLNDYRQELNDYSIAVNTPVGESGITPQQLMGYLLQLKEQFPDTTLPRIPLPDMDKWNALNMKRAEAMSARIEHRLKETGMPSSLLFWGVSLTVLTPPEQDRLTPLLQKAFDTITSLQHESAVIAGQVGLSMPLSRKYSMDLSFFVQLASIRPDITGVNLRHPAWLQQKEDIKELLQTGKRLRQIRQVYDAILIPEAWDQQVLEIRQHLLAYGDKWYKFLKGDYNKTNRQLAALCKAGVPDELSEKLACVDAILEARRLEKQLQEQELLAKDLFLQRWQKGQSNWDVLEAITNYVTEVHKQISYGTCTVVILDYLEKNEPVEIAKKYYDTLLRVLQQHGAAIDVIISSFALNEQRRFRDVTPLLQRTYEEQLVMMQSWINGLPEIHHAISWNNLEATARTEGLQTLTDAVAYWPEAVTALKGALQKTWYEYLWEKALMTHAALRKFERSSHEAAVKQFVKLDTLNLQYNRARAALKHYEGIPPMEAGGQVNVLRTEFNKKARHMPIRKLVQAAGLAIQAIKPVFMMSPLSIANFLPPGSLQFDLVIFDEASQVRPVDALGALLRGKQLVVVGDSKQLPPSSFFDSLLKEVDDDENVTADMPSILGMCDAQGAPQRMLRWHYRSRHESLIAMSNHEFYENKLVIFPSPGAAHQMGLVYHHLKEATYDRGKTRTNQQEADAITAAVIEHAHKHPGMSLGVVAFSTAQMQAIQQSLESARKKMPELEMFFRAHPHEPFFVKNLENVQGDERDVIFISIGYGRTPEGTVSLSFGPLNNEGGEKRLNVLITRAKQCCEVFTNLTADDIDLTKTESEGVRALKNFLYFAQHGSMNRVYTDVFPANIPFETLVADQLTAAGYNVKKQLGSKGFYIDLAVVDPDYPGKYIMGIMCDGAAYHSARSAKDRDRLRQQVLENMGWNIYTVWSTDWFRHPVRELKRLISAIEAIRENGVDQQETVVPTEDYTMVREEDEEGTDIPLYEMAVLPEEIALKDLHQHPADKLRSWLEMIVRVESPVHVEEATRRILDAAEVSRVGNRIREVLKAAIADAVGNETVIVKDEFLWDAEMQQPFVRSRANLPSASRKMTYIAPEELNVVIEKVVADAVAITATAAIPVIAKTLGFARVTEDLRAELEDAVETALADGIIYQDDEWLKVK</sequence>
<dbReference type="InterPro" id="IPR047187">
    <property type="entry name" value="SF1_C_Upf1"/>
</dbReference>
<evidence type="ECO:0000259" key="4">
    <source>
        <dbReference type="Pfam" id="PF13087"/>
    </source>
</evidence>
<dbReference type="InterPro" id="IPR025103">
    <property type="entry name" value="DUF4011"/>
</dbReference>
<feature type="domain" description="DNA2/NAM7 helicase helicase" evidence="3">
    <location>
        <begin position="950"/>
        <end position="988"/>
    </location>
</feature>
<reference evidence="6 7" key="1">
    <citation type="submission" date="2020-01" db="EMBL/GenBank/DDBJ databases">
        <title>Complete genome sequence of Chitinophaga sp. H33E-04 isolated from quinoa roots.</title>
        <authorList>
            <person name="Weon H.-Y."/>
            <person name="Lee S.A."/>
        </authorList>
    </citation>
    <scope>NUCLEOTIDE SEQUENCE [LARGE SCALE GENOMIC DNA]</scope>
    <source>
        <strain evidence="6 7">H33E-04</strain>
    </source>
</reference>
<dbReference type="PANTHER" id="PTHR10887:SF530">
    <property type="entry name" value="SUPERFAMILY I DNA HELICASES"/>
    <property type="match status" value="1"/>
</dbReference>
<dbReference type="Gene3D" id="3.40.50.300">
    <property type="entry name" value="P-loop containing nucleotide triphosphate hydrolases"/>
    <property type="match status" value="3"/>
</dbReference>
<dbReference type="PANTHER" id="PTHR10887">
    <property type="entry name" value="DNA2/NAM7 HELICASE FAMILY"/>
    <property type="match status" value="1"/>
</dbReference>
<dbReference type="Pfam" id="PF13087">
    <property type="entry name" value="AAA_12"/>
    <property type="match status" value="1"/>
</dbReference>
<dbReference type="InterPro" id="IPR021754">
    <property type="entry name" value="DUF3320"/>
</dbReference>
<evidence type="ECO:0000313" key="6">
    <source>
        <dbReference type="EMBL" id="QHS61679.1"/>
    </source>
</evidence>
<accession>A0A6B9ZIR3</accession>
<dbReference type="InterPro" id="IPR027417">
    <property type="entry name" value="P-loop_NTPase"/>
</dbReference>
<dbReference type="SUPFAM" id="SSF52540">
    <property type="entry name" value="P-loop containing nucleoside triphosphate hydrolases"/>
    <property type="match status" value="2"/>
</dbReference>
<dbReference type="InterPro" id="IPR011335">
    <property type="entry name" value="Restrct_endonuc-II-like"/>
</dbReference>
<dbReference type="FunFam" id="3.40.50.300:FF:002063">
    <property type="entry name" value="DNA helicase related protein"/>
    <property type="match status" value="1"/>
</dbReference>
<feature type="domain" description="DNA2/NAM7 helicase-like C-terminal" evidence="4">
    <location>
        <begin position="1019"/>
        <end position="1206"/>
    </location>
</feature>
<evidence type="ECO:0000256" key="1">
    <source>
        <dbReference type="SAM" id="Coils"/>
    </source>
</evidence>
<dbReference type="KEGG" id="chih:GWR21_19370"/>
<evidence type="ECO:0000259" key="3">
    <source>
        <dbReference type="Pfam" id="PF13086"/>
    </source>
</evidence>
<feature type="coiled-coil region" evidence="1">
    <location>
        <begin position="658"/>
        <end position="685"/>
    </location>
</feature>
<dbReference type="FunFam" id="3.40.960.10:FF:000002">
    <property type="entry name" value="DNA helicase related protein"/>
    <property type="match status" value="1"/>
</dbReference>
<evidence type="ECO:0000259" key="5">
    <source>
        <dbReference type="Pfam" id="PF18741"/>
    </source>
</evidence>
<dbReference type="CDD" id="cd18808">
    <property type="entry name" value="SF1_C_Upf1"/>
    <property type="match status" value="1"/>
</dbReference>
<dbReference type="Pfam" id="PF13195">
    <property type="entry name" value="DUF4011"/>
    <property type="match status" value="1"/>
</dbReference>
<dbReference type="GO" id="GO:0004386">
    <property type="term" value="F:helicase activity"/>
    <property type="evidence" value="ECO:0007669"/>
    <property type="project" value="InterPro"/>
</dbReference>
<name>A0A6B9ZIR3_9BACT</name>
<dbReference type="SUPFAM" id="SSF52980">
    <property type="entry name" value="Restriction endonuclease-like"/>
    <property type="match status" value="1"/>
</dbReference>
<keyword evidence="7" id="KW-1185">Reference proteome</keyword>
<feature type="domain" description="DUF3320" evidence="2">
    <location>
        <begin position="1397"/>
        <end position="1444"/>
    </location>
</feature>
<proteinExistence type="predicted"/>
<gene>
    <name evidence="6" type="ORF">GWR21_19370</name>
</gene>
<dbReference type="Proteomes" id="UP000476411">
    <property type="component" value="Chromosome"/>
</dbReference>
<dbReference type="InterPro" id="IPR041679">
    <property type="entry name" value="DNA2/NAM7-like_C"/>
</dbReference>
<feature type="domain" description="Restriction endonuclease type II-like" evidence="5">
    <location>
        <begin position="1251"/>
        <end position="1348"/>
    </location>
</feature>
<dbReference type="Pfam" id="PF13086">
    <property type="entry name" value="AAA_11"/>
    <property type="match status" value="2"/>
</dbReference>
<dbReference type="Pfam" id="PF18741">
    <property type="entry name" value="MTES_1575"/>
    <property type="match status" value="1"/>
</dbReference>
<dbReference type="InterPro" id="IPR041677">
    <property type="entry name" value="DNA2/NAM7_AAA_11"/>
</dbReference>
<evidence type="ECO:0000313" key="7">
    <source>
        <dbReference type="Proteomes" id="UP000476411"/>
    </source>
</evidence>
<organism evidence="6 7">
    <name type="scientific">Chitinophaga agri</name>
    <dbReference type="NCBI Taxonomy" id="2703787"/>
    <lineage>
        <taxon>Bacteria</taxon>
        <taxon>Pseudomonadati</taxon>
        <taxon>Bacteroidota</taxon>
        <taxon>Chitinophagia</taxon>
        <taxon>Chitinophagales</taxon>
        <taxon>Chitinophagaceae</taxon>
        <taxon>Chitinophaga</taxon>
    </lineage>
</organism>
<dbReference type="InterPro" id="IPR045055">
    <property type="entry name" value="DNA2/NAM7-like"/>
</dbReference>
<dbReference type="InterPro" id="IPR049468">
    <property type="entry name" value="Restrct_endonuc-II-like_dom"/>
</dbReference>
<keyword evidence="1" id="KW-0175">Coiled coil</keyword>
<dbReference type="RefSeq" id="WP_162333344.1">
    <property type="nucleotide sequence ID" value="NZ_CP048113.1"/>
</dbReference>